<dbReference type="GO" id="GO:0035091">
    <property type="term" value="F:phosphatidylinositol binding"/>
    <property type="evidence" value="ECO:0007669"/>
    <property type="project" value="TreeGrafter"/>
</dbReference>
<feature type="compositionally biased region" description="Acidic residues" evidence="3">
    <location>
        <begin position="371"/>
        <end position="400"/>
    </location>
</feature>
<protein>
    <submittedName>
        <fullName evidence="4">Uncharacterized protein</fullName>
    </submittedName>
</protein>
<dbReference type="Pfam" id="PF07719">
    <property type="entry name" value="TPR_2"/>
    <property type="match status" value="1"/>
</dbReference>
<feature type="region of interest" description="Disordered" evidence="3">
    <location>
        <begin position="367"/>
        <end position="417"/>
    </location>
</feature>
<dbReference type="Proteomes" id="UP000684084">
    <property type="component" value="Unassembled WGS sequence"/>
</dbReference>
<reference evidence="4" key="1">
    <citation type="submission" date="2020-05" db="EMBL/GenBank/DDBJ databases">
        <authorList>
            <person name="Rincon C."/>
            <person name="Sanders R I."/>
            <person name="Robbins C."/>
            <person name="Chaturvedi A."/>
        </authorList>
    </citation>
    <scope>NUCLEOTIDE SEQUENCE</scope>
    <source>
        <strain evidence="4">CHB12</strain>
    </source>
</reference>
<dbReference type="VEuPathDB" id="FungiDB:FUN_019946"/>
<dbReference type="SMART" id="SM00028">
    <property type="entry name" value="TPR"/>
    <property type="match status" value="3"/>
</dbReference>
<dbReference type="VEuPathDB" id="FungiDB:RhiirA1_433343"/>
<dbReference type="CDD" id="cd24142">
    <property type="entry name" value="ACL4-like"/>
    <property type="match status" value="1"/>
</dbReference>
<dbReference type="PROSITE" id="PS50005">
    <property type="entry name" value="TPR"/>
    <property type="match status" value="1"/>
</dbReference>
<dbReference type="Gene3D" id="1.25.40.10">
    <property type="entry name" value="Tetratricopeptide repeat domain"/>
    <property type="match status" value="2"/>
</dbReference>
<comment type="caution">
    <text evidence="4">The sequence shown here is derived from an EMBL/GenBank/DDBJ whole genome shotgun (WGS) entry which is preliminary data.</text>
</comment>
<evidence type="ECO:0000256" key="1">
    <source>
        <dbReference type="ARBA" id="ARBA00022737"/>
    </source>
</evidence>
<dbReference type="InterPro" id="IPR019734">
    <property type="entry name" value="TPR_rpt"/>
</dbReference>
<evidence type="ECO:0000256" key="2">
    <source>
        <dbReference type="ARBA" id="ARBA00022803"/>
    </source>
</evidence>
<dbReference type="InterPro" id="IPR011990">
    <property type="entry name" value="TPR-like_helical_dom_sf"/>
</dbReference>
<dbReference type="OrthoDB" id="1914839at2759"/>
<dbReference type="VEuPathDB" id="FungiDB:RhiirFUN_018832"/>
<dbReference type="PANTHER" id="PTHR28654">
    <property type="entry name" value="AXIN INTERACTOR, DORSALIZATION-ASSOCIATED PROTEIN"/>
    <property type="match status" value="1"/>
</dbReference>
<dbReference type="GO" id="GO:0016020">
    <property type="term" value="C:membrane"/>
    <property type="evidence" value="ECO:0007669"/>
    <property type="project" value="TreeGrafter"/>
</dbReference>
<evidence type="ECO:0000313" key="4">
    <source>
        <dbReference type="EMBL" id="CAB5361583.1"/>
    </source>
</evidence>
<dbReference type="AlphaFoldDB" id="A0A2I1F5P8"/>
<dbReference type="InterPro" id="IPR013105">
    <property type="entry name" value="TPR_2"/>
</dbReference>
<evidence type="ECO:0000256" key="3">
    <source>
        <dbReference type="SAM" id="MobiDB-lite"/>
    </source>
</evidence>
<evidence type="ECO:0000313" key="5">
    <source>
        <dbReference type="Proteomes" id="UP000684084"/>
    </source>
</evidence>
<proteinExistence type="predicted"/>
<sequence length="417" mass="47970">MEEDTINKKNIYNLNNLNNLTENNNNNNNNNNKVSYNVSDLLKKISSLIDTCDYQLALQFSKKALSLENDNLKVLEILGMIEIELEMFDEAREHFSKAISINPNNGYSKYMYMGQLSCGLEAISYFQNGVNLMISEYDNSSKTITTTTTTTTTNSSLQDLQDDESNESNESNKQNQLNRKISNALCSMTEIYLTDCCFEVDAEQKCEEYLNKALELDLLNPEVYQLLASVRLSQQRNDDAKIALEKSLDLWINLDPGHSSIPSYESRISLVKLLIELSQYTKALNVLEILQKENDEVFDLWYLYGLCYFLMGQDSQNEQDRLTHWEDARDCLINYEKLHHKIGSDDEGILQHTQELLQTINAHVKPSLTSDAEEDDGDDDANEVYDDDDDDDADADEWEDFNANQNNHYNDDHQMEM</sequence>
<accession>A0A2I1F5P8</accession>
<organism evidence="4 5">
    <name type="scientific">Rhizophagus irregularis</name>
    <dbReference type="NCBI Taxonomy" id="588596"/>
    <lineage>
        <taxon>Eukaryota</taxon>
        <taxon>Fungi</taxon>
        <taxon>Fungi incertae sedis</taxon>
        <taxon>Mucoromycota</taxon>
        <taxon>Glomeromycotina</taxon>
        <taxon>Glomeromycetes</taxon>
        <taxon>Glomerales</taxon>
        <taxon>Glomeraceae</taxon>
        <taxon>Rhizophagus</taxon>
    </lineage>
</organism>
<keyword evidence="2" id="KW-0802">TPR repeat</keyword>
<dbReference type="SUPFAM" id="SSF48452">
    <property type="entry name" value="TPR-like"/>
    <property type="match status" value="2"/>
</dbReference>
<gene>
    <name evidence="4" type="ORF">CHRIB12_LOCUS8766</name>
</gene>
<dbReference type="PANTHER" id="PTHR28654:SF1">
    <property type="entry name" value="AXIN INTERACTOR, DORSALIZATION-ASSOCIATED PROTEIN"/>
    <property type="match status" value="1"/>
</dbReference>
<keyword evidence="1" id="KW-0677">Repeat</keyword>
<name>A0A2I1F5P8_9GLOM</name>
<dbReference type="GO" id="GO:0048264">
    <property type="term" value="P:determination of ventral identity"/>
    <property type="evidence" value="ECO:0007669"/>
    <property type="project" value="TreeGrafter"/>
</dbReference>
<feature type="region of interest" description="Disordered" evidence="3">
    <location>
        <begin position="147"/>
        <end position="176"/>
    </location>
</feature>
<dbReference type="EMBL" id="CAGKOT010000016">
    <property type="protein sequence ID" value="CAB5361583.1"/>
    <property type="molecule type" value="Genomic_DNA"/>
</dbReference>